<proteinExistence type="predicted"/>
<dbReference type="AlphaFoldDB" id="A0A1G9NG95"/>
<gene>
    <name evidence="1" type="ORF">SAMN04488074_11415</name>
</gene>
<evidence type="ECO:0000313" key="1">
    <source>
        <dbReference type="EMBL" id="SDL85383.1"/>
    </source>
</evidence>
<dbReference type="Proteomes" id="UP000199682">
    <property type="component" value="Unassembled WGS sequence"/>
</dbReference>
<accession>A0A1G9NG95</accession>
<dbReference type="RefSeq" id="WP_176929814.1">
    <property type="nucleotide sequence ID" value="NZ_FNET01000014.1"/>
</dbReference>
<name>A0A1G9NG95_9PSEU</name>
<reference evidence="2" key="1">
    <citation type="submission" date="2016-10" db="EMBL/GenBank/DDBJ databases">
        <authorList>
            <person name="Varghese N."/>
            <person name="Submissions S."/>
        </authorList>
    </citation>
    <scope>NUCLEOTIDE SEQUENCE [LARGE SCALE GENOMIC DNA]</scope>
    <source>
        <strain evidence="2">DSM 44796</strain>
    </source>
</reference>
<protein>
    <submittedName>
        <fullName evidence="1">Uncharacterized protein</fullName>
    </submittedName>
</protein>
<sequence length="45" mass="4783">MLQSISLIASGTRAEIAPAEHGQDKLDTIVVGEADDLYRARQADG</sequence>
<organism evidence="1 2">
    <name type="scientific">Lentzea albidocapillata subsp. violacea</name>
    <dbReference type="NCBI Taxonomy" id="128104"/>
    <lineage>
        <taxon>Bacteria</taxon>
        <taxon>Bacillati</taxon>
        <taxon>Actinomycetota</taxon>
        <taxon>Actinomycetes</taxon>
        <taxon>Pseudonocardiales</taxon>
        <taxon>Pseudonocardiaceae</taxon>
        <taxon>Lentzea</taxon>
    </lineage>
</organism>
<dbReference type="EMBL" id="FNET01000014">
    <property type="protein sequence ID" value="SDL85383.1"/>
    <property type="molecule type" value="Genomic_DNA"/>
</dbReference>
<evidence type="ECO:0000313" key="2">
    <source>
        <dbReference type="Proteomes" id="UP000199682"/>
    </source>
</evidence>